<name>A0A0D1YHC2_ANEMI</name>
<keyword evidence="2 5" id="KW-0812">Transmembrane</keyword>
<dbReference type="GO" id="GO:0016787">
    <property type="term" value="F:hydrolase activity"/>
    <property type="evidence" value="ECO:0007669"/>
    <property type="project" value="UniProtKB-KW"/>
</dbReference>
<feature type="transmembrane region" description="Helical" evidence="5">
    <location>
        <begin position="31"/>
        <end position="51"/>
    </location>
</feature>
<dbReference type="STRING" id="47500.AF333_11425"/>
<keyword evidence="7" id="KW-0378">Hydrolase</keyword>
<proteinExistence type="predicted"/>
<dbReference type="PANTHER" id="PTHR30249:SF0">
    <property type="entry name" value="PLASTIDAL GLYCOLATE_GLYCERATE TRANSLOCATOR 1, CHLOROPLASTIC"/>
    <property type="match status" value="1"/>
</dbReference>
<comment type="subcellular location">
    <subcellularLocation>
        <location evidence="1">Membrane</location>
        <topology evidence="1">Multi-pass membrane protein</topology>
    </subcellularLocation>
</comment>
<dbReference type="GO" id="GO:0016020">
    <property type="term" value="C:membrane"/>
    <property type="evidence" value="ECO:0007669"/>
    <property type="project" value="UniProtKB-SubCell"/>
</dbReference>
<evidence type="ECO:0000256" key="5">
    <source>
        <dbReference type="SAM" id="Phobius"/>
    </source>
</evidence>
<evidence type="ECO:0000313" key="7">
    <source>
        <dbReference type="EMBL" id="SDJ19689.1"/>
    </source>
</evidence>
<keyword evidence="8" id="KW-1185">Reference proteome</keyword>
<evidence type="ECO:0000256" key="1">
    <source>
        <dbReference type="ARBA" id="ARBA00004141"/>
    </source>
</evidence>
<evidence type="ECO:0000256" key="4">
    <source>
        <dbReference type="ARBA" id="ARBA00023136"/>
    </source>
</evidence>
<feature type="transmembrane region" description="Helical" evidence="5">
    <location>
        <begin position="92"/>
        <end position="111"/>
    </location>
</feature>
<keyword evidence="3 5" id="KW-1133">Transmembrane helix</keyword>
<dbReference type="EMBL" id="LGUG01000004">
    <property type="protein sequence ID" value="KON96007.1"/>
    <property type="molecule type" value="Genomic_DNA"/>
</dbReference>
<protein>
    <submittedName>
        <fullName evidence="7">Putative effector of murein hydrolase</fullName>
    </submittedName>
</protein>
<dbReference type="AlphaFoldDB" id="A0A0D1YHC2"/>
<keyword evidence="4 5" id="KW-0472">Membrane</keyword>
<dbReference type="RefSeq" id="WP_043064458.1">
    <property type="nucleotide sequence ID" value="NZ_BJOA01000150.1"/>
</dbReference>
<dbReference type="InterPro" id="IPR007300">
    <property type="entry name" value="CidB/LrgB"/>
</dbReference>
<dbReference type="Proteomes" id="UP000037269">
    <property type="component" value="Unassembled WGS sequence"/>
</dbReference>
<evidence type="ECO:0000256" key="3">
    <source>
        <dbReference type="ARBA" id="ARBA00022989"/>
    </source>
</evidence>
<dbReference type="PANTHER" id="PTHR30249">
    <property type="entry name" value="PUTATIVE SEROTONIN TRANSPORTER"/>
    <property type="match status" value="1"/>
</dbReference>
<reference evidence="6 8" key="1">
    <citation type="submission" date="2015-07" db="EMBL/GenBank/DDBJ databases">
        <title>Fjat-14205 dsm 2895.</title>
        <authorList>
            <person name="Liu B."/>
            <person name="Wang J."/>
            <person name="Zhu Y."/>
            <person name="Liu G."/>
            <person name="Chen Q."/>
            <person name="Chen Z."/>
            <person name="Lan J."/>
            <person name="Che J."/>
            <person name="Ge C."/>
            <person name="Shi H."/>
            <person name="Pan Z."/>
            <person name="Liu X."/>
        </authorList>
    </citation>
    <scope>NUCLEOTIDE SEQUENCE [LARGE SCALE GENOMIC DNA]</scope>
    <source>
        <strain evidence="6 8">DSM 2895</strain>
    </source>
</reference>
<reference evidence="7 9" key="2">
    <citation type="submission" date="2016-10" db="EMBL/GenBank/DDBJ databases">
        <authorList>
            <person name="de Groot N.N."/>
        </authorList>
    </citation>
    <scope>NUCLEOTIDE SEQUENCE [LARGE SCALE GENOMIC DNA]</scope>
    <source>
        <strain evidence="7 9">DSM 2895</strain>
    </source>
</reference>
<dbReference type="EMBL" id="FNED01000013">
    <property type="protein sequence ID" value="SDJ19689.1"/>
    <property type="molecule type" value="Genomic_DNA"/>
</dbReference>
<evidence type="ECO:0000256" key="2">
    <source>
        <dbReference type="ARBA" id="ARBA00022692"/>
    </source>
</evidence>
<sequence>MDKAITVYTLIITVGAYIGSIFLNKRVSSPFTHPVFVSTSLIIFVLILSNVHYKDYEGTKDMLSFFLGPATVGIAVPLYQNRSILFRNIIPSFAGVIAGSMVSITATVLMLKGLHLSSELIRSMSLKTITTPMAVEVASIIHGDTILTAVFVVITGMLGAMTGPWIMNKMGIHNPLSRGLALGVQAHGIGTAQAALEGRLQAAIAGVAMGVNGIFVSIMVPIIIPWIIT</sequence>
<dbReference type="OrthoDB" id="9811701at2"/>
<dbReference type="Pfam" id="PF04172">
    <property type="entry name" value="LrgB"/>
    <property type="match status" value="1"/>
</dbReference>
<feature type="transmembrane region" description="Helical" evidence="5">
    <location>
        <begin position="63"/>
        <end position="80"/>
    </location>
</feature>
<dbReference type="Proteomes" id="UP000182836">
    <property type="component" value="Unassembled WGS sequence"/>
</dbReference>
<organism evidence="6 8">
    <name type="scientific">Aneurinibacillus migulanus</name>
    <name type="common">Bacillus migulanus</name>
    <dbReference type="NCBI Taxonomy" id="47500"/>
    <lineage>
        <taxon>Bacteria</taxon>
        <taxon>Bacillati</taxon>
        <taxon>Bacillota</taxon>
        <taxon>Bacilli</taxon>
        <taxon>Bacillales</taxon>
        <taxon>Paenibacillaceae</taxon>
        <taxon>Aneurinibacillus group</taxon>
        <taxon>Aneurinibacillus</taxon>
    </lineage>
</organism>
<dbReference type="PATRIC" id="fig|47500.8.peg.2589"/>
<gene>
    <name evidence="6" type="ORF">AF333_11425</name>
    <name evidence="7" type="ORF">SAMN04487909_113112</name>
</gene>
<accession>A0A0D1YHC2</accession>
<feature type="transmembrane region" description="Helical" evidence="5">
    <location>
        <begin position="202"/>
        <end position="228"/>
    </location>
</feature>
<feature type="transmembrane region" description="Helical" evidence="5">
    <location>
        <begin position="6"/>
        <end position="24"/>
    </location>
</feature>
<evidence type="ECO:0000313" key="9">
    <source>
        <dbReference type="Proteomes" id="UP000182836"/>
    </source>
</evidence>
<dbReference type="GeneID" id="42305793"/>
<feature type="transmembrane region" description="Helical" evidence="5">
    <location>
        <begin position="146"/>
        <end position="167"/>
    </location>
</feature>
<evidence type="ECO:0000313" key="8">
    <source>
        <dbReference type="Proteomes" id="UP000037269"/>
    </source>
</evidence>
<evidence type="ECO:0000313" key="6">
    <source>
        <dbReference type="EMBL" id="KON96007.1"/>
    </source>
</evidence>